<gene>
    <name evidence="2" type="ORF">K8U81_10920</name>
</gene>
<dbReference type="EMBL" id="DYXD01000243">
    <property type="protein sequence ID" value="HJF08673.1"/>
    <property type="molecule type" value="Genomic_DNA"/>
</dbReference>
<evidence type="ECO:0000313" key="3">
    <source>
        <dbReference type="Proteomes" id="UP000718012"/>
    </source>
</evidence>
<dbReference type="Proteomes" id="UP000718012">
    <property type="component" value="Unassembled WGS sequence"/>
</dbReference>
<dbReference type="AlphaFoldDB" id="A0A921FEL5"/>
<reference evidence="2" key="1">
    <citation type="journal article" date="2021" name="PeerJ">
        <title>Extensive microbial diversity within the chicken gut microbiome revealed by metagenomics and culture.</title>
        <authorList>
            <person name="Gilroy R."/>
            <person name="Ravi A."/>
            <person name="Getino M."/>
            <person name="Pursley I."/>
            <person name="Horton D.L."/>
            <person name="Alikhan N.F."/>
            <person name="Baker D."/>
            <person name="Gharbi K."/>
            <person name="Hall N."/>
            <person name="Watson M."/>
            <person name="Adriaenssens E.M."/>
            <person name="Foster-Nyarko E."/>
            <person name="Jarju S."/>
            <person name="Secka A."/>
            <person name="Antonio M."/>
            <person name="Oren A."/>
            <person name="Chaudhuri R.R."/>
            <person name="La Ragione R."/>
            <person name="Hildebrand F."/>
            <person name="Pallen M.J."/>
        </authorList>
    </citation>
    <scope>NUCLEOTIDE SEQUENCE</scope>
    <source>
        <strain evidence="2">CHK165-8395</strain>
    </source>
</reference>
<dbReference type="SUPFAM" id="SSF54913">
    <property type="entry name" value="GlnB-like"/>
    <property type="match status" value="1"/>
</dbReference>
<dbReference type="InterPro" id="IPR011322">
    <property type="entry name" value="N-reg_PII-like_a/b"/>
</dbReference>
<sequence>MKTVRLITCDSSFQARLILGALENEGIAGILHNENSSNILKGYINNIGVDIFVYEDEYEKALKVLEQNEIIAKQMKYCPYCHSDNIEYALKKEKKIRALFATFLSLLTATPLKTEHWEYTCKQCGKHFENPVA</sequence>
<protein>
    <submittedName>
        <fullName evidence="2">DUF2007 domain-containing protein</fullName>
    </submittedName>
</protein>
<dbReference type="Pfam" id="PF09413">
    <property type="entry name" value="DUF2007"/>
    <property type="match status" value="1"/>
</dbReference>
<evidence type="ECO:0000259" key="1">
    <source>
        <dbReference type="Pfam" id="PF09413"/>
    </source>
</evidence>
<accession>A0A921FEL5</accession>
<reference evidence="2" key="2">
    <citation type="submission" date="2021-09" db="EMBL/GenBank/DDBJ databases">
        <authorList>
            <person name="Gilroy R."/>
        </authorList>
    </citation>
    <scope>NUCLEOTIDE SEQUENCE</scope>
    <source>
        <strain evidence="2">CHK165-8395</strain>
    </source>
</reference>
<organism evidence="2 3">
    <name type="scientific">Phocaeicola coprocola</name>
    <dbReference type="NCBI Taxonomy" id="310298"/>
    <lineage>
        <taxon>Bacteria</taxon>
        <taxon>Pseudomonadati</taxon>
        <taxon>Bacteroidota</taxon>
        <taxon>Bacteroidia</taxon>
        <taxon>Bacteroidales</taxon>
        <taxon>Bacteroidaceae</taxon>
        <taxon>Phocaeicola</taxon>
    </lineage>
</organism>
<dbReference type="InterPro" id="IPR018551">
    <property type="entry name" value="DUF2007"/>
</dbReference>
<dbReference type="RefSeq" id="WP_007568118.1">
    <property type="nucleotide sequence ID" value="NZ_CABKNL010000049.1"/>
</dbReference>
<name>A0A921FEL5_9BACT</name>
<comment type="caution">
    <text evidence="2">The sequence shown here is derived from an EMBL/GenBank/DDBJ whole genome shotgun (WGS) entry which is preliminary data.</text>
</comment>
<evidence type="ECO:0000313" key="2">
    <source>
        <dbReference type="EMBL" id="HJF08673.1"/>
    </source>
</evidence>
<feature type="domain" description="DUF2007" evidence="1">
    <location>
        <begin position="5"/>
        <end position="68"/>
    </location>
</feature>
<dbReference type="Gene3D" id="3.30.70.790">
    <property type="entry name" value="UreE, C-terminal domain"/>
    <property type="match status" value="1"/>
</dbReference>
<proteinExistence type="predicted"/>